<comment type="caution">
    <text evidence="7">The sequence shown here is derived from an EMBL/GenBank/DDBJ whole genome shotgun (WGS) entry which is preliminary data.</text>
</comment>
<dbReference type="OrthoDB" id="442582at2759"/>
<dbReference type="SUPFAM" id="SSF81631">
    <property type="entry name" value="PAP/OAS1 substrate-binding domain"/>
    <property type="match status" value="1"/>
</dbReference>
<keyword evidence="2" id="KW-0479">Metal-binding</keyword>
<feature type="domain" description="PAP-associated" evidence="6">
    <location>
        <begin position="798"/>
        <end position="855"/>
    </location>
</feature>
<dbReference type="InterPro" id="IPR002058">
    <property type="entry name" value="PAP_assoc"/>
</dbReference>
<sequence length="908" mass="100627">MNDPTCEAYNSRSDRHRKIRRITNTRYRTPLRPGAASWRLSVLLMPCMELNSFHAFLRKSGIKLDMRTQCIVLAAVLTAVLPLELHHLVAALVGAAAYMLLQKLDATVQRRPVQSSVHKAKQAEKNRPAADRRTPAGRKGLDEVTAKPEVGCSRTFGASTPDGQFSKARTDTSRAHVESITEAVRTTLLPVLPTARVDGYVTANPMGGTAFGVAVPDVEIVVLSNPKVLAERATKDAGKFQKALIRTCTDRLVSHGSFKFRRSAFRGTEPKVTLISPTTGGQVGIPFNLAVNAATPARSSAVFEEEDQFPLDHREFLRVDLSINHRLFQVTCRLYIIYAPGGNRIAAQVAALVREDEGLTSYSSSTCTPVTIESLAAQLEGLRSMAQGYVLPPTRALIYKKDRAVFAQPFLKGIPEDVKDVDQTQPISKDKDFSSEELEGWKAHIARDERPDVALFDDEFDLFEGSIEGARALALEAEVVLRYFIALKSKTGTEFTSDALKRWLFGQVAEPSQVGTLADDEQLDSVTAFIGWDPNRGAPGDAQPLVLEEVDLEEFLRERGVDCELERLGIIGVQEAVDLQFLYVEDLIEEGIPEISFQAQEEQGVLHVGEVDNVEEEITAEISDLPEDKNSGLDLYAGGIPADALRAMLIEASKRGNVWKIVTESEKEMPEAEEYTQEELRAAQKVTGELLWDLIDRNELIVEHCAGDIQLADILTKACSRLDLRAGELILLVRRWAKDRGISHAAKGHLSPYSWMLLAVYYLQVGLDEHGPLLPDMSFLASGKRPAKPDVHCALSTGELLKGFMHFYATFGWGSEIVSVRRATRLPPNDRLPRRLLEKDGSKTHEAPIIEDPFEGSVDLGSSMHWLSTQRLVEVHFEEDAQHPGFDDSNAKELLEPWTPPEQEEEEA</sequence>
<protein>
    <submittedName>
        <fullName evidence="7">Poly(A) RNA polymerase GLD2</fullName>
    </submittedName>
</protein>
<proteinExistence type="predicted"/>
<dbReference type="Pfam" id="PF03828">
    <property type="entry name" value="PAP_assoc"/>
    <property type="match status" value="1"/>
</dbReference>
<feature type="region of interest" description="Disordered" evidence="4">
    <location>
        <begin position="878"/>
        <end position="908"/>
    </location>
</feature>
<evidence type="ECO:0000256" key="5">
    <source>
        <dbReference type="SAM" id="Phobius"/>
    </source>
</evidence>
<dbReference type="PANTHER" id="PTHR12271">
    <property type="entry name" value="POLY A POLYMERASE CID PAP -RELATED"/>
    <property type="match status" value="1"/>
</dbReference>
<organism evidence="7 8">
    <name type="scientific">Symbiodinium microadriaticum</name>
    <name type="common">Dinoflagellate</name>
    <name type="synonym">Zooxanthella microadriatica</name>
    <dbReference type="NCBI Taxonomy" id="2951"/>
    <lineage>
        <taxon>Eukaryota</taxon>
        <taxon>Sar</taxon>
        <taxon>Alveolata</taxon>
        <taxon>Dinophyceae</taxon>
        <taxon>Suessiales</taxon>
        <taxon>Symbiodiniaceae</taxon>
        <taxon>Symbiodinium</taxon>
    </lineage>
</organism>
<keyword evidence="5" id="KW-1133">Transmembrane helix</keyword>
<keyword evidence="1" id="KW-0808">Transferase</keyword>
<evidence type="ECO:0000259" key="6">
    <source>
        <dbReference type="Pfam" id="PF03828"/>
    </source>
</evidence>
<dbReference type="Proteomes" id="UP000186817">
    <property type="component" value="Unassembled WGS sequence"/>
</dbReference>
<dbReference type="GO" id="GO:0031123">
    <property type="term" value="P:RNA 3'-end processing"/>
    <property type="evidence" value="ECO:0007669"/>
    <property type="project" value="TreeGrafter"/>
</dbReference>
<accession>A0A1Q9DJ63</accession>
<dbReference type="Gene3D" id="1.10.1410.10">
    <property type="match status" value="1"/>
</dbReference>
<feature type="transmembrane region" description="Helical" evidence="5">
    <location>
        <begin position="69"/>
        <end position="101"/>
    </location>
</feature>
<evidence type="ECO:0000313" key="7">
    <source>
        <dbReference type="EMBL" id="OLP95186.1"/>
    </source>
</evidence>
<keyword evidence="8" id="KW-1185">Reference proteome</keyword>
<name>A0A1Q9DJ63_SYMMI</name>
<evidence type="ECO:0000256" key="3">
    <source>
        <dbReference type="ARBA" id="ARBA00022842"/>
    </source>
</evidence>
<feature type="compositionally biased region" description="Basic and acidic residues" evidence="4">
    <location>
        <begin position="878"/>
        <end position="895"/>
    </location>
</feature>
<keyword evidence="5" id="KW-0812">Transmembrane</keyword>
<gene>
    <name evidence="7" type="primary">Papd4</name>
    <name evidence="7" type="ORF">AK812_SmicGene22721</name>
</gene>
<keyword evidence="3" id="KW-0460">Magnesium</keyword>
<evidence type="ECO:0000256" key="1">
    <source>
        <dbReference type="ARBA" id="ARBA00022679"/>
    </source>
</evidence>
<dbReference type="PANTHER" id="PTHR12271:SF40">
    <property type="entry name" value="POLY(A) RNA POLYMERASE GLD2"/>
    <property type="match status" value="1"/>
</dbReference>
<reference evidence="7 8" key="1">
    <citation type="submission" date="2016-02" db="EMBL/GenBank/DDBJ databases">
        <title>Genome analysis of coral dinoflagellate symbionts highlights evolutionary adaptations to a symbiotic lifestyle.</title>
        <authorList>
            <person name="Aranda M."/>
            <person name="Li Y."/>
            <person name="Liew Y.J."/>
            <person name="Baumgarten S."/>
            <person name="Simakov O."/>
            <person name="Wilson M."/>
            <person name="Piel J."/>
            <person name="Ashoor H."/>
            <person name="Bougouffa S."/>
            <person name="Bajic V.B."/>
            <person name="Ryu T."/>
            <person name="Ravasi T."/>
            <person name="Bayer T."/>
            <person name="Micklem G."/>
            <person name="Kim H."/>
            <person name="Bhak J."/>
            <person name="Lajeunesse T.C."/>
            <person name="Voolstra C.R."/>
        </authorList>
    </citation>
    <scope>NUCLEOTIDE SEQUENCE [LARGE SCALE GENOMIC DNA]</scope>
    <source>
        <strain evidence="7 8">CCMP2467</strain>
    </source>
</reference>
<feature type="compositionally biased region" description="Basic and acidic residues" evidence="4">
    <location>
        <begin position="121"/>
        <end position="142"/>
    </location>
</feature>
<dbReference type="GO" id="GO:0016779">
    <property type="term" value="F:nucleotidyltransferase activity"/>
    <property type="evidence" value="ECO:0007669"/>
    <property type="project" value="TreeGrafter"/>
</dbReference>
<evidence type="ECO:0000313" key="8">
    <source>
        <dbReference type="Proteomes" id="UP000186817"/>
    </source>
</evidence>
<dbReference type="EMBL" id="LSRX01000513">
    <property type="protein sequence ID" value="OLP95186.1"/>
    <property type="molecule type" value="Genomic_DNA"/>
</dbReference>
<evidence type="ECO:0000256" key="2">
    <source>
        <dbReference type="ARBA" id="ARBA00022723"/>
    </source>
</evidence>
<dbReference type="GO" id="GO:0046872">
    <property type="term" value="F:metal ion binding"/>
    <property type="evidence" value="ECO:0007669"/>
    <property type="project" value="UniProtKB-KW"/>
</dbReference>
<evidence type="ECO:0000256" key="4">
    <source>
        <dbReference type="SAM" id="MobiDB-lite"/>
    </source>
</evidence>
<keyword evidence="5" id="KW-0472">Membrane</keyword>
<feature type="region of interest" description="Disordered" evidence="4">
    <location>
        <begin position="112"/>
        <end position="142"/>
    </location>
</feature>
<dbReference type="AlphaFoldDB" id="A0A1Q9DJ63"/>